<name>A9A089_DESOH</name>
<dbReference type="RefSeq" id="WP_012176618.1">
    <property type="nucleotide sequence ID" value="NC_009943.1"/>
</dbReference>
<protein>
    <submittedName>
        <fullName evidence="3">PSP1 domain protein</fullName>
    </submittedName>
</protein>
<dbReference type="NCBIfam" id="NF041131">
    <property type="entry name" value="RicT_YaaT_fam"/>
    <property type="match status" value="1"/>
</dbReference>
<dbReference type="PROSITE" id="PS51411">
    <property type="entry name" value="PSP1_C"/>
    <property type="match status" value="1"/>
</dbReference>
<organism evidence="3 4">
    <name type="scientific">Desulfosudis oleivorans (strain DSM 6200 / JCM 39069 / Hxd3)</name>
    <name type="common">Desulfococcus oleovorans</name>
    <dbReference type="NCBI Taxonomy" id="96561"/>
    <lineage>
        <taxon>Bacteria</taxon>
        <taxon>Pseudomonadati</taxon>
        <taxon>Thermodesulfobacteriota</taxon>
        <taxon>Desulfobacteria</taxon>
        <taxon>Desulfobacterales</taxon>
        <taxon>Desulfosudaceae</taxon>
        <taxon>Desulfosudis</taxon>
    </lineage>
</organism>
<dbReference type="Pfam" id="PF04468">
    <property type="entry name" value="PSP1"/>
    <property type="match status" value="1"/>
</dbReference>
<evidence type="ECO:0000256" key="1">
    <source>
        <dbReference type="SAM" id="MobiDB-lite"/>
    </source>
</evidence>
<dbReference type="GO" id="GO:0005737">
    <property type="term" value="C:cytoplasm"/>
    <property type="evidence" value="ECO:0007669"/>
    <property type="project" value="TreeGrafter"/>
</dbReference>
<evidence type="ECO:0000259" key="2">
    <source>
        <dbReference type="PROSITE" id="PS51411"/>
    </source>
</evidence>
<dbReference type="InterPro" id="IPR007557">
    <property type="entry name" value="PSP1_C"/>
</dbReference>
<dbReference type="PANTHER" id="PTHR43830:SF3">
    <property type="entry name" value="PROTEIN PSP1"/>
    <property type="match status" value="1"/>
</dbReference>
<dbReference type="Proteomes" id="UP000008561">
    <property type="component" value="Chromosome"/>
</dbReference>
<dbReference type="HOGENOM" id="CLU_033149_2_0_7"/>
<gene>
    <name evidence="3" type="ordered locus">Dole_3205</name>
</gene>
<dbReference type="AlphaFoldDB" id="A9A089"/>
<evidence type="ECO:0000313" key="4">
    <source>
        <dbReference type="Proteomes" id="UP000008561"/>
    </source>
</evidence>
<feature type="domain" description="PSP1 C-terminal" evidence="2">
    <location>
        <begin position="61"/>
        <end position="146"/>
    </location>
</feature>
<evidence type="ECO:0000313" key="3">
    <source>
        <dbReference type="EMBL" id="ABW69008.1"/>
    </source>
</evidence>
<feature type="region of interest" description="Disordered" evidence="1">
    <location>
        <begin position="263"/>
        <end position="284"/>
    </location>
</feature>
<accession>A9A089</accession>
<dbReference type="EMBL" id="CP000859">
    <property type="protein sequence ID" value="ABW69008.1"/>
    <property type="molecule type" value="Genomic_DNA"/>
</dbReference>
<dbReference type="eggNOG" id="COG1774">
    <property type="taxonomic scope" value="Bacteria"/>
</dbReference>
<proteinExistence type="predicted"/>
<reference evidence="3 4" key="1">
    <citation type="submission" date="2007-10" db="EMBL/GenBank/DDBJ databases">
        <title>Complete sequence of Desulfococcus oleovorans Hxd3.</title>
        <authorList>
            <consortium name="US DOE Joint Genome Institute"/>
            <person name="Copeland A."/>
            <person name="Lucas S."/>
            <person name="Lapidus A."/>
            <person name="Barry K."/>
            <person name="Glavina del Rio T."/>
            <person name="Dalin E."/>
            <person name="Tice H."/>
            <person name="Pitluck S."/>
            <person name="Kiss H."/>
            <person name="Brettin T."/>
            <person name="Bruce D."/>
            <person name="Detter J.C."/>
            <person name="Han C."/>
            <person name="Schmutz J."/>
            <person name="Larimer F."/>
            <person name="Land M."/>
            <person name="Hauser L."/>
            <person name="Kyrpides N."/>
            <person name="Kim E."/>
            <person name="Wawrik B."/>
            <person name="Richardson P."/>
        </authorList>
    </citation>
    <scope>NUCLEOTIDE SEQUENCE [LARGE SCALE GENOMIC DNA]</scope>
    <source>
        <strain evidence="4">DSM 6200 / JCM 39069 / Hxd3</strain>
    </source>
</reference>
<sequence length="284" mass="31515">MRKTVEIKFKPDGKAYVFDCGAFVLEVGDTVIVETEQGFGMGVVCSLPATANMERIKTPLKKVHRKAVEKDFAQLEENRSLEAKGFDFCQEQISALNLEMNLFSVECTFDSRKLTFFYTADGRVDFRELVKRLVKEFRIKIEMRQVGIRNQAKITGGIGRCGREICCASFLQKFDPISIRMAKNQGLSLNPTKISGLCGRLMCCLAYEEASYNKLKKGMPETGRRVNTTVGEGKVVEINPVGGRIVLQKNDGTRVDVALADILPPAEKPAGEPTKESNGQAAEE</sequence>
<dbReference type="STRING" id="96561.Dole_3205"/>
<dbReference type="PANTHER" id="PTHR43830">
    <property type="entry name" value="PROTEIN PSP1"/>
    <property type="match status" value="1"/>
</dbReference>
<keyword evidence="4" id="KW-1185">Reference proteome</keyword>
<dbReference type="OrthoDB" id="9779344at2"/>
<dbReference type="InterPro" id="IPR047767">
    <property type="entry name" value="PSP1-like"/>
</dbReference>
<dbReference type="KEGG" id="dol:Dole_3205"/>